<organism evidence="2 3">
    <name type="scientific">Halochromatium glycolicum</name>
    <dbReference type="NCBI Taxonomy" id="85075"/>
    <lineage>
        <taxon>Bacteria</taxon>
        <taxon>Pseudomonadati</taxon>
        <taxon>Pseudomonadota</taxon>
        <taxon>Gammaproteobacteria</taxon>
        <taxon>Chromatiales</taxon>
        <taxon>Chromatiaceae</taxon>
        <taxon>Halochromatium</taxon>
    </lineage>
</organism>
<dbReference type="Proteomes" id="UP001296776">
    <property type="component" value="Unassembled WGS sequence"/>
</dbReference>
<sequence length="159" mass="17510">MGKKAPVSRVRVVIDTNCLVSALIFSGGRCAWLRQAWQAKRFIPLASQDTVGELLRVLSYPKFNLSRDQQEALLADYLPFVETLQIEATPAELPDIRDADDLMFLALATLGHADALVSGDGDLHAIKSQFHIPIMTVTEFADCLDGDKDSTPSPRTDRP</sequence>
<dbReference type="InterPro" id="IPR002850">
    <property type="entry name" value="PIN_toxin-like"/>
</dbReference>
<dbReference type="EMBL" id="NRSJ01000002">
    <property type="protein sequence ID" value="MBK1703348.1"/>
    <property type="molecule type" value="Genomic_DNA"/>
</dbReference>
<dbReference type="SUPFAM" id="SSF88723">
    <property type="entry name" value="PIN domain-like"/>
    <property type="match status" value="1"/>
</dbReference>
<reference evidence="2" key="2">
    <citation type="journal article" date="2020" name="Microorganisms">
        <title>Osmotic Adaptation and Compatible Solute Biosynthesis of Phototrophic Bacteria as Revealed from Genome Analyses.</title>
        <authorList>
            <person name="Imhoff J.F."/>
            <person name="Rahn T."/>
            <person name="Kunzel S."/>
            <person name="Keller A."/>
            <person name="Neulinger S.C."/>
        </authorList>
    </citation>
    <scope>NUCLEOTIDE SEQUENCE</scope>
    <source>
        <strain evidence="2">DSM 11080</strain>
    </source>
</reference>
<dbReference type="AlphaFoldDB" id="A0AAJ0U146"/>
<evidence type="ECO:0000313" key="3">
    <source>
        <dbReference type="Proteomes" id="UP001296776"/>
    </source>
</evidence>
<dbReference type="PANTHER" id="PTHR34610">
    <property type="entry name" value="SSL7007 PROTEIN"/>
    <property type="match status" value="1"/>
</dbReference>
<accession>A0AAJ0U146</accession>
<reference evidence="2" key="1">
    <citation type="submission" date="2017-08" db="EMBL/GenBank/DDBJ databases">
        <authorList>
            <person name="Imhoff J.F."/>
            <person name="Rahn T."/>
            <person name="Kuenzel S."/>
            <person name="Neulinger S.C."/>
        </authorList>
    </citation>
    <scope>NUCLEOTIDE SEQUENCE</scope>
    <source>
        <strain evidence="2">DSM 11080</strain>
    </source>
</reference>
<dbReference type="InterPro" id="IPR002716">
    <property type="entry name" value="PIN_dom"/>
</dbReference>
<evidence type="ECO:0000313" key="2">
    <source>
        <dbReference type="EMBL" id="MBK1703348.1"/>
    </source>
</evidence>
<protein>
    <submittedName>
        <fullName evidence="2">Toxin-antitoxin system toxin component, PIN family</fullName>
    </submittedName>
</protein>
<dbReference type="InterPro" id="IPR029060">
    <property type="entry name" value="PIN-like_dom_sf"/>
</dbReference>
<keyword evidence="3" id="KW-1185">Reference proteome</keyword>
<proteinExistence type="predicted"/>
<dbReference type="Pfam" id="PF13470">
    <property type="entry name" value="PIN_3"/>
    <property type="match status" value="1"/>
</dbReference>
<gene>
    <name evidence="2" type="ORF">CKO40_01965</name>
</gene>
<name>A0AAJ0U146_9GAMM</name>
<feature type="domain" description="PIN" evidence="1">
    <location>
        <begin position="11"/>
        <end position="120"/>
    </location>
</feature>
<evidence type="ECO:0000259" key="1">
    <source>
        <dbReference type="Pfam" id="PF13470"/>
    </source>
</evidence>
<comment type="caution">
    <text evidence="2">The sequence shown here is derived from an EMBL/GenBank/DDBJ whole genome shotgun (WGS) entry which is preliminary data.</text>
</comment>
<dbReference type="NCBIfam" id="TIGR00305">
    <property type="entry name" value="putative toxin-antitoxin system toxin component, PIN family"/>
    <property type="match status" value="1"/>
</dbReference>
<dbReference type="PANTHER" id="PTHR34610:SF4">
    <property type="entry name" value="SLL8027 PROTEIN"/>
    <property type="match status" value="1"/>
</dbReference>